<evidence type="ECO:0000313" key="7">
    <source>
        <dbReference type="EMBL" id="CAG9983691.1"/>
    </source>
</evidence>
<dbReference type="AlphaFoldDB" id="A0A9N9XXU7"/>
<name>A0A9N9XXU7_9HYPO</name>
<feature type="transmembrane region" description="Helical" evidence="5">
    <location>
        <begin position="291"/>
        <end position="317"/>
    </location>
</feature>
<proteinExistence type="predicted"/>
<keyword evidence="5" id="KW-0812">Transmembrane</keyword>
<keyword evidence="8" id="KW-1185">Reference proteome</keyword>
<feature type="non-terminal residue" evidence="7">
    <location>
        <position position="1"/>
    </location>
</feature>
<dbReference type="PROSITE" id="PS50088">
    <property type="entry name" value="ANK_REPEAT"/>
    <property type="match status" value="4"/>
</dbReference>
<organism evidence="7 8">
    <name type="scientific">Clonostachys byssicola</name>
    <dbReference type="NCBI Taxonomy" id="160290"/>
    <lineage>
        <taxon>Eukaryota</taxon>
        <taxon>Fungi</taxon>
        <taxon>Dikarya</taxon>
        <taxon>Ascomycota</taxon>
        <taxon>Pezizomycotina</taxon>
        <taxon>Sordariomycetes</taxon>
        <taxon>Hypocreomycetidae</taxon>
        <taxon>Hypocreales</taxon>
        <taxon>Bionectriaceae</taxon>
        <taxon>Clonostachys</taxon>
    </lineage>
</organism>
<gene>
    <name evidence="7" type="ORF">CBYS24578_00015356</name>
</gene>
<feature type="chain" id="PRO_5040488250" evidence="6">
    <location>
        <begin position="23"/>
        <end position="1093"/>
    </location>
</feature>
<dbReference type="Gene3D" id="1.25.40.20">
    <property type="entry name" value="Ankyrin repeat-containing domain"/>
    <property type="match status" value="2"/>
</dbReference>
<dbReference type="InterPro" id="IPR036770">
    <property type="entry name" value="Ankyrin_rpt-contain_sf"/>
</dbReference>
<dbReference type="PRINTS" id="PR01415">
    <property type="entry name" value="ANKYRIN"/>
</dbReference>
<reference evidence="7" key="1">
    <citation type="submission" date="2021-10" db="EMBL/GenBank/DDBJ databases">
        <authorList>
            <person name="Piombo E."/>
        </authorList>
    </citation>
    <scope>NUCLEOTIDE SEQUENCE</scope>
</reference>
<feature type="transmembrane region" description="Helical" evidence="5">
    <location>
        <begin position="251"/>
        <end position="276"/>
    </location>
</feature>
<dbReference type="EMBL" id="CABFNO020001372">
    <property type="protein sequence ID" value="CAG9983691.1"/>
    <property type="molecule type" value="Genomic_DNA"/>
</dbReference>
<comment type="caution">
    <text evidence="7">The sequence shown here is derived from an EMBL/GenBank/DDBJ whole genome shotgun (WGS) entry which is preliminary data.</text>
</comment>
<dbReference type="Proteomes" id="UP000754883">
    <property type="component" value="Unassembled WGS sequence"/>
</dbReference>
<dbReference type="Pfam" id="PF12796">
    <property type="entry name" value="Ank_2"/>
    <property type="match status" value="2"/>
</dbReference>
<feature type="signal peptide" evidence="6">
    <location>
        <begin position="1"/>
        <end position="22"/>
    </location>
</feature>
<evidence type="ECO:0000256" key="2">
    <source>
        <dbReference type="ARBA" id="ARBA00023043"/>
    </source>
</evidence>
<protein>
    <submittedName>
        <fullName evidence="7">Uncharacterized protein</fullName>
    </submittedName>
</protein>
<evidence type="ECO:0000256" key="4">
    <source>
        <dbReference type="SAM" id="MobiDB-lite"/>
    </source>
</evidence>
<keyword evidence="5" id="KW-0472">Membrane</keyword>
<feature type="transmembrane region" description="Helical" evidence="5">
    <location>
        <begin position="56"/>
        <end position="79"/>
    </location>
</feature>
<dbReference type="Pfam" id="PF00023">
    <property type="entry name" value="Ank"/>
    <property type="match status" value="1"/>
</dbReference>
<keyword evidence="6" id="KW-0732">Signal</keyword>
<dbReference type="SUPFAM" id="SSF48403">
    <property type="entry name" value="Ankyrin repeat"/>
    <property type="match status" value="1"/>
</dbReference>
<dbReference type="PANTHER" id="PTHR24198">
    <property type="entry name" value="ANKYRIN REPEAT AND PROTEIN KINASE DOMAIN-CONTAINING PROTEIN"/>
    <property type="match status" value="1"/>
</dbReference>
<evidence type="ECO:0000256" key="3">
    <source>
        <dbReference type="PROSITE-ProRule" id="PRU00023"/>
    </source>
</evidence>
<evidence type="ECO:0000256" key="1">
    <source>
        <dbReference type="ARBA" id="ARBA00022737"/>
    </source>
</evidence>
<sequence>MCSSMPLTLVIVAVVFARHTLADPGDDFSNNLFSDLAPILALFGERVTMQFMSESLGIADCIILAMAPVGIITIIVGAIRVGGPQWLKAIIGRARENLSEAEKEIMSSTSQEVCELYNGHQDDVPNIEVLTFKEAVERKLLVDGKDKMGWREFYRSLKEFAHRWRRFYQNTKTNARRFRDRVSRKNKEKSPGQDSPDLEAPNEDAFTQSQPTPPLQPSEQPKVGWDIKVIRDVTPDAPNLSLNRHDQISRVGVHIVAAFATALQSGVLIFFGFITYSPRLQPNFRKGDQAVAGYACPMAAGGTVFLVLGLFICACIVENKTEEKHWRPSDNATMQVTWLQQAQTVGDQVFKAFATYPKTPRIVFSTSRKSVSSQHETLSTFGVGFALVGFVSQFIGLRGMNWAASVAQLVAALIMVAARAWLRRGLAQPLVAKELTSQFELDWLAMTLANVEDHAGPWRITEQTVENNAIETIEVDRGRIVGYGLRREIIHDDENYRKDTHFESEKMKTNVDVLDFSAEDERLRLKESYRAPYDSRFRYTWHLNQDEEGKEEESKIFLAIKTFDGIIKLYAKDLLYAFISSVAKSLATSIQGNTETRPMEKYAIKNWKSIMLWNRNVARLAQEVQNNIFGTSFEAYLSVLAPLSMEGKLPEPEAVFDIALEKASQDRRDRGLLKAADAHLWLWMQVKRFSCAEGQVFTRGLAYLVEYINDVHEQGRLSKEDNNWTLQDTLYKLEEKMIKEIAATTASQKALARLARLYKDQGRPWAEDLTKRMNLPASNHNSIEALGGLGMTETHQMLLNGADDEWPYLVAEKPSMNRKDVSGWTPLHYLMAKGKKDLLRSLSPGWNPDALDILDINAKDWRGWTPLHYACLHGHFSAIYWFADLPQANLSAQGTDGVTPLHCAAKNGHVYVAEKLIWTLDRKHLVVFGGDADMHPRTLRDYDNGRAAIHWAVVAGHEKMTQLLEADSNLKDRKGWTALHLAIVHGKTDICKLLMRRGSLEALDDRGRTPLLLATEYERWEIAQELVKLEADVNARGPFGWTPLHWVAHARTDANLGLGELLLNKGARVDVANRDGMTPFHLGSESGKLKFLE</sequence>
<dbReference type="InterPro" id="IPR002110">
    <property type="entry name" value="Ankyrin_rpt"/>
</dbReference>
<feature type="compositionally biased region" description="Basic and acidic residues" evidence="4">
    <location>
        <begin position="180"/>
        <end position="191"/>
    </location>
</feature>
<feature type="repeat" description="ANK" evidence="3">
    <location>
        <begin position="974"/>
        <end position="1006"/>
    </location>
</feature>
<evidence type="ECO:0000256" key="6">
    <source>
        <dbReference type="SAM" id="SignalP"/>
    </source>
</evidence>
<dbReference type="SMART" id="SM00248">
    <property type="entry name" value="ANK"/>
    <property type="match status" value="7"/>
</dbReference>
<keyword evidence="1" id="KW-0677">Repeat</keyword>
<evidence type="ECO:0000256" key="5">
    <source>
        <dbReference type="SAM" id="Phobius"/>
    </source>
</evidence>
<accession>A0A9N9XXU7</accession>
<feature type="repeat" description="ANK" evidence="3">
    <location>
        <begin position="1006"/>
        <end position="1038"/>
    </location>
</feature>
<dbReference type="PROSITE" id="PS50297">
    <property type="entry name" value="ANK_REP_REGION"/>
    <property type="match status" value="3"/>
</dbReference>
<dbReference type="OrthoDB" id="194358at2759"/>
<feature type="region of interest" description="Disordered" evidence="4">
    <location>
        <begin position="177"/>
        <end position="221"/>
    </location>
</feature>
<evidence type="ECO:0000313" key="8">
    <source>
        <dbReference type="Proteomes" id="UP000754883"/>
    </source>
</evidence>
<keyword evidence="5" id="KW-1133">Transmembrane helix</keyword>
<dbReference type="PANTHER" id="PTHR24198:SF165">
    <property type="entry name" value="ANKYRIN REPEAT-CONTAINING PROTEIN-RELATED"/>
    <property type="match status" value="1"/>
</dbReference>
<feature type="repeat" description="ANK" evidence="3">
    <location>
        <begin position="896"/>
        <end position="917"/>
    </location>
</feature>
<feature type="transmembrane region" description="Helical" evidence="5">
    <location>
        <begin position="378"/>
        <end position="396"/>
    </location>
</feature>
<keyword evidence="2 3" id="KW-0040">ANK repeat</keyword>
<feature type="repeat" description="ANK" evidence="3">
    <location>
        <begin position="1039"/>
        <end position="1074"/>
    </location>
</feature>